<dbReference type="PANTHER" id="PTHR13068">
    <property type="entry name" value="CGI-12 PROTEIN-RELATED"/>
    <property type="match status" value="1"/>
</dbReference>
<sequence>MPRCIYKLFNLAQCVGRFNKFGFEVMLGNKLNKKYLSTTFVQKNLNNDYNSTNDSVNEATIAEIKDLIDENVELCDVPADKIKLPGPLDICNEDISEFVTPYMKPTFNFAAYANESPTIQELIKLGVELWKLEHNEKAMKILLGRNFDDMKPHIQFLHDCGVPADKIGHSITINPFIFVKDIDDLHTRIRYLRAHNFTRKDIATIITDNPTWLNYTTITIDRRLAFFQRQFKLTGNETRLVAVNGPRLITHDHSKVLENTFCVRELMGFENYQIKNLLKKKPILWMKKREEIMPVFDYVHNVMNLPHEILAELPDILIAHHNLIKNRHEFLKSLGRVQYNPQKPLYISPNDICHGTDYEFCINVAKASIELFDMFLKTR</sequence>
<dbReference type="EMBL" id="JAQQBR010001835">
    <property type="protein sequence ID" value="KAK0161045.1"/>
    <property type="molecule type" value="Genomic_DNA"/>
</dbReference>
<name>A0AA39CBJ8_MICHY</name>
<dbReference type="Proteomes" id="UP001168972">
    <property type="component" value="Unassembled WGS sequence"/>
</dbReference>
<dbReference type="GO" id="GO:0003676">
    <property type="term" value="F:nucleic acid binding"/>
    <property type="evidence" value="ECO:0007669"/>
    <property type="project" value="InterPro"/>
</dbReference>
<reference evidence="3" key="1">
    <citation type="journal article" date="2023" name="bioRxiv">
        <title>Scaffold-level genome assemblies of two parasitoid biocontrol wasps reveal the parthenogenesis mechanism and an associated novel virus.</title>
        <authorList>
            <person name="Inwood S."/>
            <person name="Skelly J."/>
            <person name="Guhlin J."/>
            <person name="Harrop T."/>
            <person name="Goldson S."/>
            <person name="Dearden P."/>
        </authorList>
    </citation>
    <scope>NUCLEOTIDE SEQUENCE</scope>
    <source>
        <strain evidence="3">Lincoln</strain>
        <tissue evidence="3">Whole body</tissue>
    </source>
</reference>
<comment type="similarity">
    <text evidence="1">Belongs to the mTERF family.</text>
</comment>
<keyword evidence="4" id="KW-1185">Reference proteome</keyword>
<protein>
    <recommendedName>
        <fullName evidence="5">Transcription termination factor 3, mitochondrial</fullName>
    </recommendedName>
</protein>
<keyword evidence="2" id="KW-0809">Transit peptide</keyword>
<dbReference type="GO" id="GO:0061668">
    <property type="term" value="P:mitochondrial ribosome assembly"/>
    <property type="evidence" value="ECO:0007669"/>
    <property type="project" value="TreeGrafter"/>
</dbReference>
<evidence type="ECO:0008006" key="5">
    <source>
        <dbReference type="Google" id="ProtNLM"/>
    </source>
</evidence>
<comment type="caution">
    <text evidence="3">The sequence shown here is derived from an EMBL/GenBank/DDBJ whole genome shotgun (WGS) entry which is preliminary data.</text>
</comment>
<proteinExistence type="inferred from homology"/>
<dbReference type="AlphaFoldDB" id="A0AA39CBJ8"/>
<dbReference type="PANTHER" id="PTHR13068:SF112">
    <property type="entry name" value="TRANSCRIPTION TERMINATION FACTOR 3, MITOCHONDRIAL"/>
    <property type="match status" value="1"/>
</dbReference>
<evidence type="ECO:0000313" key="3">
    <source>
        <dbReference type="EMBL" id="KAK0161045.1"/>
    </source>
</evidence>
<evidence type="ECO:0000256" key="2">
    <source>
        <dbReference type="ARBA" id="ARBA00022946"/>
    </source>
</evidence>
<dbReference type="Gene3D" id="1.25.70.10">
    <property type="entry name" value="Transcription termination factor 3, mitochondrial"/>
    <property type="match status" value="1"/>
</dbReference>
<dbReference type="GO" id="GO:0006390">
    <property type="term" value="P:mitochondrial transcription"/>
    <property type="evidence" value="ECO:0007669"/>
    <property type="project" value="TreeGrafter"/>
</dbReference>
<dbReference type="SMART" id="SM00733">
    <property type="entry name" value="Mterf"/>
    <property type="match status" value="5"/>
</dbReference>
<dbReference type="InterPro" id="IPR003690">
    <property type="entry name" value="MTERF"/>
</dbReference>
<accession>A0AA39CBJ8</accession>
<dbReference type="Pfam" id="PF02536">
    <property type="entry name" value="mTERF"/>
    <property type="match status" value="1"/>
</dbReference>
<dbReference type="InterPro" id="IPR038538">
    <property type="entry name" value="MTERF_sf"/>
</dbReference>
<dbReference type="GO" id="GO:0005739">
    <property type="term" value="C:mitochondrion"/>
    <property type="evidence" value="ECO:0007669"/>
    <property type="project" value="TreeGrafter"/>
</dbReference>
<evidence type="ECO:0000313" key="4">
    <source>
        <dbReference type="Proteomes" id="UP001168972"/>
    </source>
</evidence>
<gene>
    <name evidence="3" type="ORF">PV327_009563</name>
</gene>
<organism evidence="3 4">
    <name type="scientific">Microctonus hyperodae</name>
    <name type="common">Parasitoid wasp</name>
    <dbReference type="NCBI Taxonomy" id="165561"/>
    <lineage>
        <taxon>Eukaryota</taxon>
        <taxon>Metazoa</taxon>
        <taxon>Ecdysozoa</taxon>
        <taxon>Arthropoda</taxon>
        <taxon>Hexapoda</taxon>
        <taxon>Insecta</taxon>
        <taxon>Pterygota</taxon>
        <taxon>Neoptera</taxon>
        <taxon>Endopterygota</taxon>
        <taxon>Hymenoptera</taxon>
        <taxon>Apocrita</taxon>
        <taxon>Ichneumonoidea</taxon>
        <taxon>Braconidae</taxon>
        <taxon>Euphorinae</taxon>
        <taxon>Microctonus</taxon>
    </lineage>
</organism>
<evidence type="ECO:0000256" key="1">
    <source>
        <dbReference type="ARBA" id="ARBA00007692"/>
    </source>
</evidence>
<reference evidence="3" key="2">
    <citation type="submission" date="2023-03" db="EMBL/GenBank/DDBJ databases">
        <authorList>
            <person name="Inwood S.N."/>
            <person name="Skelly J.G."/>
            <person name="Guhlin J."/>
            <person name="Harrop T.W.R."/>
            <person name="Goldson S.G."/>
            <person name="Dearden P.K."/>
        </authorList>
    </citation>
    <scope>NUCLEOTIDE SEQUENCE</scope>
    <source>
        <strain evidence="3">Lincoln</strain>
        <tissue evidence="3">Whole body</tissue>
    </source>
</reference>